<keyword evidence="3" id="KW-1185">Reference proteome</keyword>
<dbReference type="EMBL" id="LT960612">
    <property type="protein sequence ID" value="SON53311.1"/>
    <property type="molecule type" value="Genomic_DNA"/>
</dbReference>
<dbReference type="AlphaFoldDB" id="A0A2N8ZN05"/>
<protein>
    <submittedName>
        <fullName evidence="1">RstC protein (Modular protein)</fullName>
    </submittedName>
</protein>
<dbReference type="OrthoDB" id="5909344at2"/>
<organism evidence="1 3">
    <name type="scientific">Vibrio tapetis subsp. tapetis</name>
    <dbReference type="NCBI Taxonomy" id="1671868"/>
    <lineage>
        <taxon>Bacteria</taxon>
        <taxon>Pseudomonadati</taxon>
        <taxon>Pseudomonadota</taxon>
        <taxon>Gammaproteobacteria</taxon>
        <taxon>Vibrionales</taxon>
        <taxon>Vibrionaceae</taxon>
        <taxon>Vibrio</taxon>
    </lineage>
</organism>
<reference evidence="1 3" key="1">
    <citation type="submission" date="2017-10" db="EMBL/GenBank/DDBJ databases">
        <authorList>
            <person name="Banno H."/>
            <person name="Chua N.-H."/>
        </authorList>
    </citation>
    <scope>NUCLEOTIDE SEQUENCE [LARGE SCALE GENOMIC DNA]</scope>
    <source>
        <strain evidence="1">Vibrio tapetis CECT4600</strain>
    </source>
</reference>
<accession>A0A2N8ZN05</accession>
<evidence type="ECO:0000313" key="2">
    <source>
        <dbReference type="EMBL" id="SON53311.1"/>
    </source>
</evidence>
<dbReference type="EMBL" id="LT960612">
    <property type="protein sequence ID" value="SON53303.1"/>
    <property type="molecule type" value="Genomic_DNA"/>
</dbReference>
<dbReference type="RefSeq" id="WP_102525336.1">
    <property type="nucleotide sequence ID" value="NZ_LT960612.1"/>
</dbReference>
<evidence type="ECO:0000313" key="3">
    <source>
        <dbReference type="Proteomes" id="UP000235828"/>
    </source>
</evidence>
<gene>
    <name evidence="1" type="ORF">VTAP4600_B1692</name>
    <name evidence="2" type="ORF">VTAP4600_B1700</name>
</gene>
<dbReference type="KEGG" id="vta:B1692"/>
<proteinExistence type="predicted"/>
<dbReference type="Proteomes" id="UP000235828">
    <property type="component" value="Chromosome B"/>
</dbReference>
<name>A0A2N8ZN05_9VIBR</name>
<sequence>MTIKGYTFSDAESKLNGISNISVFLRTGACPKELSFELIDHMHGEIESLQGILSFIRESKPKSDQSDLKIESIA</sequence>
<evidence type="ECO:0000313" key="1">
    <source>
        <dbReference type="EMBL" id="SON53303.1"/>
    </source>
</evidence>
<dbReference type="KEGG" id="vta:B1700"/>